<proteinExistence type="predicted"/>
<evidence type="ECO:0000313" key="1">
    <source>
        <dbReference type="EMBL" id="KKM71234.1"/>
    </source>
</evidence>
<sequence length="117" mass="13595">MTAKRTIKSPPRPRPISMMTMVDTKSADRILCEWAGFEYNTDWSDYNPYKDPDGHIIQQWVPFRNSLDNQAKWLWWKVYKLGHLPDVLQAISMAVDRKTNPAEACAEAILALIEEEK</sequence>
<dbReference type="EMBL" id="LAZR01009676">
    <property type="protein sequence ID" value="KKM71234.1"/>
    <property type="molecule type" value="Genomic_DNA"/>
</dbReference>
<reference evidence="1" key="1">
    <citation type="journal article" date="2015" name="Nature">
        <title>Complex archaea that bridge the gap between prokaryotes and eukaryotes.</title>
        <authorList>
            <person name="Spang A."/>
            <person name="Saw J.H."/>
            <person name="Jorgensen S.L."/>
            <person name="Zaremba-Niedzwiedzka K."/>
            <person name="Martijn J."/>
            <person name="Lind A.E."/>
            <person name="van Eijk R."/>
            <person name="Schleper C."/>
            <person name="Guy L."/>
            <person name="Ettema T.J."/>
        </authorList>
    </citation>
    <scope>NUCLEOTIDE SEQUENCE</scope>
</reference>
<organism evidence="1">
    <name type="scientific">marine sediment metagenome</name>
    <dbReference type="NCBI Taxonomy" id="412755"/>
    <lineage>
        <taxon>unclassified sequences</taxon>
        <taxon>metagenomes</taxon>
        <taxon>ecological metagenomes</taxon>
    </lineage>
</organism>
<comment type="caution">
    <text evidence="1">The sequence shown here is derived from an EMBL/GenBank/DDBJ whole genome shotgun (WGS) entry which is preliminary data.</text>
</comment>
<protein>
    <submittedName>
        <fullName evidence="1">Uncharacterized protein</fullName>
    </submittedName>
</protein>
<gene>
    <name evidence="1" type="ORF">LCGC14_1432640</name>
</gene>
<name>A0A0F9JN28_9ZZZZ</name>
<dbReference type="AlphaFoldDB" id="A0A0F9JN28"/>
<accession>A0A0F9JN28</accession>